<evidence type="ECO:0000256" key="8">
    <source>
        <dbReference type="ARBA" id="ARBA00022927"/>
    </source>
</evidence>
<evidence type="ECO:0000256" key="5">
    <source>
        <dbReference type="ARBA" id="ARBA00022475"/>
    </source>
</evidence>
<proteinExistence type="inferred from homology"/>
<evidence type="ECO:0000256" key="1">
    <source>
        <dbReference type="ARBA" id="ARBA00004413"/>
    </source>
</evidence>
<evidence type="ECO:0000256" key="11">
    <source>
        <dbReference type="ARBA" id="ARBA00023225"/>
    </source>
</evidence>
<evidence type="ECO:0000256" key="6">
    <source>
        <dbReference type="ARBA" id="ARBA00022741"/>
    </source>
</evidence>
<keyword evidence="6" id="KW-0547">Nucleotide-binding</keyword>
<dbReference type="PANTHER" id="PTHR43134:SF3">
    <property type="entry name" value="FLAGELLAR BIOSYNTHESIS PROTEIN FLHF"/>
    <property type="match status" value="1"/>
</dbReference>
<sequence>MKIKRFVASDMRQAMKLVREEQGPDAVILSTRRLAEGIEIIAALDYDEALVREAARHGVPAGDEAPAPAGKASTPAVEESPSPRLWRRQTASAAAAPSVPEVPEVPVAAARIESAVPPTVARPAPTRAPVAPVVRAEAPVAPRATPPAAAARTAPAAPNTTPTTSAPAIAPAAVARAAAEEPVPMHPAVERAMQDTARMRAELGSLREMLEMQLSSLAWNDMERRHPLRARVLREFTRLGIDADVARQLADDLPEQISPEQARYLPLGMLSRNVAISGRGDSDGGMIALVGPTGVGKTTTIAKLAARAVVRHGAANVALVSTDNYRIGAAAQLEHYGRLLGVRVYPADDAASLRQVLEMLKGKHTVLIDTAGVSGSDPRLEQQMDVLNEVAHSDGIALRISLVLAANAQAQSLEESVRAYMPLAPASVLFTKLDEAPSLGGALSVLIRHKLPLDYTTDGQRVPEDLAVADARVLVLRAAHVLKTSAATAPTLDDSALAERFGFAVASA</sequence>
<keyword evidence="7" id="KW-1005">Bacterial flagellum biogenesis</keyword>
<keyword evidence="8" id="KW-0653">Protein transport</keyword>
<evidence type="ECO:0000256" key="4">
    <source>
        <dbReference type="ARBA" id="ARBA00022448"/>
    </source>
</evidence>
<dbReference type="Pfam" id="PF00448">
    <property type="entry name" value="SRP54"/>
    <property type="match status" value="1"/>
</dbReference>
<evidence type="ECO:0000313" key="18">
    <source>
        <dbReference type="Proteomes" id="UP001620460"/>
    </source>
</evidence>
<dbReference type="SMART" id="SM00382">
    <property type="entry name" value="AAA"/>
    <property type="match status" value="1"/>
</dbReference>
<comment type="similarity">
    <text evidence="2">Belongs to the GTP-binding SRP family.</text>
</comment>
<dbReference type="Proteomes" id="UP001620460">
    <property type="component" value="Unassembled WGS sequence"/>
</dbReference>
<dbReference type="Gene3D" id="3.40.50.300">
    <property type="entry name" value="P-loop containing nucleotide triphosphate hydrolases"/>
    <property type="match status" value="1"/>
</dbReference>
<feature type="domain" description="AAA+ ATPase" evidence="15">
    <location>
        <begin position="283"/>
        <end position="439"/>
    </location>
</feature>
<keyword evidence="17" id="KW-0966">Cell projection</keyword>
<evidence type="ECO:0000256" key="9">
    <source>
        <dbReference type="ARBA" id="ARBA00023134"/>
    </source>
</evidence>
<dbReference type="InterPro" id="IPR027417">
    <property type="entry name" value="P-loop_NTPase"/>
</dbReference>
<evidence type="ECO:0000256" key="7">
    <source>
        <dbReference type="ARBA" id="ARBA00022795"/>
    </source>
</evidence>
<evidence type="ECO:0000256" key="10">
    <source>
        <dbReference type="ARBA" id="ARBA00023136"/>
    </source>
</evidence>
<dbReference type="PANTHER" id="PTHR43134">
    <property type="entry name" value="SIGNAL RECOGNITION PARTICLE RECEPTOR SUBUNIT ALPHA"/>
    <property type="match status" value="1"/>
</dbReference>
<feature type="domain" description="SRP54-type proteins GTP-binding" evidence="16">
    <location>
        <begin position="284"/>
        <end position="480"/>
    </location>
</feature>
<name>A0ABW8JSC4_9GAMM</name>
<evidence type="ECO:0000256" key="3">
    <source>
        <dbReference type="ARBA" id="ARBA00014919"/>
    </source>
</evidence>
<keyword evidence="17" id="KW-0969">Cilium</keyword>
<reference evidence="17 18" key="1">
    <citation type="submission" date="2020-10" db="EMBL/GenBank/DDBJ databases">
        <title>Phylogeny of dyella-like bacteria.</title>
        <authorList>
            <person name="Fu J."/>
        </authorList>
    </citation>
    <scope>NUCLEOTIDE SEQUENCE [LARGE SCALE GENOMIC DNA]</scope>
    <source>
        <strain evidence="17 18">Gsoil3046</strain>
    </source>
</reference>
<comment type="subcellular location">
    <subcellularLocation>
        <location evidence="1">Cell membrane</location>
        <topology evidence="1">Peripheral membrane protein</topology>
        <orientation evidence="1">Cytoplasmic side</orientation>
    </subcellularLocation>
</comment>
<evidence type="ECO:0000256" key="2">
    <source>
        <dbReference type="ARBA" id="ARBA00008531"/>
    </source>
</evidence>
<keyword evidence="18" id="KW-1185">Reference proteome</keyword>
<keyword evidence="9" id="KW-0342">GTP-binding</keyword>
<dbReference type="NCBIfam" id="TIGR03499">
    <property type="entry name" value="FlhF"/>
    <property type="match status" value="1"/>
</dbReference>
<dbReference type="InterPro" id="IPR047040">
    <property type="entry name" value="FlhF__GTPase_dom"/>
</dbReference>
<gene>
    <name evidence="17" type="primary">flhF</name>
    <name evidence="17" type="ORF">ISP17_04995</name>
</gene>
<comment type="caution">
    <text evidence="17">The sequence shown here is derived from an EMBL/GenBank/DDBJ whole genome shotgun (WGS) entry which is preliminary data.</text>
</comment>
<dbReference type="RefSeq" id="WP_404630633.1">
    <property type="nucleotide sequence ID" value="NZ_JADIKM010000001.1"/>
</dbReference>
<evidence type="ECO:0000256" key="14">
    <source>
        <dbReference type="SAM" id="MobiDB-lite"/>
    </source>
</evidence>
<dbReference type="InterPro" id="IPR003593">
    <property type="entry name" value="AAA+_ATPase"/>
</dbReference>
<evidence type="ECO:0000259" key="15">
    <source>
        <dbReference type="SMART" id="SM00382"/>
    </source>
</evidence>
<dbReference type="EMBL" id="JADIKM010000001">
    <property type="protein sequence ID" value="MFK2903309.1"/>
    <property type="molecule type" value="Genomic_DNA"/>
</dbReference>
<protein>
    <recommendedName>
        <fullName evidence="3 13">Flagellar biosynthesis protein FlhF</fullName>
    </recommendedName>
</protein>
<evidence type="ECO:0000256" key="12">
    <source>
        <dbReference type="ARBA" id="ARBA00025337"/>
    </source>
</evidence>
<dbReference type="InterPro" id="IPR020006">
    <property type="entry name" value="FlhF"/>
</dbReference>
<accession>A0ABW8JSC4</accession>
<dbReference type="SMART" id="SM00962">
    <property type="entry name" value="SRP54"/>
    <property type="match status" value="1"/>
</dbReference>
<evidence type="ECO:0000259" key="16">
    <source>
        <dbReference type="SMART" id="SM00962"/>
    </source>
</evidence>
<keyword evidence="5" id="KW-1003">Cell membrane</keyword>
<evidence type="ECO:0000256" key="13">
    <source>
        <dbReference type="NCBIfam" id="TIGR03499"/>
    </source>
</evidence>
<dbReference type="SUPFAM" id="SSF52540">
    <property type="entry name" value="P-loop containing nucleoside triphosphate hydrolases"/>
    <property type="match status" value="1"/>
</dbReference>
<dbReference type="InterPro" id="IPR000897">
    <property type="entry name" value="SRP54_GTPase_dom"/>
</dbReference>
<evidence type="ECO:0000313" key="17">
    <source>
        <dbReference type="EMBL" id="MFK2903309.1"/>
    </source>
</evidence>
<keyword evidence="10" id="KW-0472">Membrane</keyword>
<feature type="region of interest" description="Disordered" evidence="14">
    <location>
        <begin position="59"/>
        <end position="97"/>
    </location>
</feature>
<keyword evidence="11" id="KW-1006">Bacterial flagellum protein export</keyword>
<dbReference type="CDD" id="cd17873">
    <property type="entry name" value="FlhF"/>
    <property type="match status" value="1"/>
</dbReference>
<organism evidence="17 18">
    <name type="scientific">Dyella ginsengisoli</name>
    <dbReference type="NCBI Taxonomy" id="363848"/>
    <lineage>
        <taxon>Bacteria</taxon>
        <taxon>Pseudomonadati</taxon>
        <taxon>Pseudomonadota</taxon>
        <taxon>Gammaproteobacteria</taxon>
        <taxon>Lysobacterales</taxon>
        <taxon>Rhodanobacteraceae</taxon>
        <taxon>Dyella</taxon>
    </lineage>
</organism>
<feature type="region of interest" description="Disordered" evidence="14">
    <location>
        <begin position="142"/>
        <end position="166"/>
    </location>
</feature>
<comment type="function">
    <text evidence="12">Necessary for flagellar biosynthesis. May be involved in translocation of the flagellum.</text>
</comment>
<keyword evidence="17" id="KW-0282">Flagellum</keyword>
<keyword evidence="4" id="KW-0813">Transport</keyword>